<evidence type="ECO:0000259" key="5">
    <source>
        <dbReference type="PROSITE" id="PS50004"/>
    </source>
</evidence>
<dbReference type="GO" id="GO:0005544">
    <property type="term" value="F:calcium-dependent phospholipid binding"/>
    <property type="evidence" value="ECO:0007669"/>
    <property type="project" value="InterPro"/>
</dbReference>
<comment type="similarity">
    <text evidence="1">Belongs to the copine family.</text>
</comment>
<evidence type="ECO:0000256" key="4">
    <source>
        <dbReference type="ARBA" id="ARBA00022837"/>
    </source>
</evidence>
<sequence length="558" mass="62098">MAVPGGFQAGTAAIPSSQVEISVSCRNLRDCDVMSKSDPMCVLFQKDARSEKYFEVGRSEIIQDNLNPDFAKKFVMSYFFEESQKLKFEIYDVDSPSSRLDHHDFLGSLETTLGEIVGSPGSKSEKPLRGPVQNNGNIILRVEELSSCKEIATMHFKATNLDKKDWFGKSDPFLVFHRANEDGSYTVVHRTEVIKNTLNPTWHPLTVPVRQLCNGDYDRSIRVEVFDWNRDGSHEIIGEFTTNMRTLSQGPGENNQYEVVNPQKKSKKKYKNSGQVALLTIRIEAEHSFLDFVKGGMQMNFTVAIDFTASNGNPQAPNSLHYQNPYQLNQYALAITSVGEIIQDYDSDKMFPALGFGARMPDGNVSHEFALNFNPSYPFCEGVQGVLQAYYTSLQRVQLYGPTNFAPVINHVAKFAAAKRDGSEYFVLLIITDGIITDMPQTTEAIVRAASLPMSIIIVGVGNADFEAMNVLDGDDVRLSYKGKYAERDIVQFVPLRQFLVGGAQGQPVQTCQAALAKEVLAEIPDQVVGYMKKYNIIPRPPPPSSHVQGTAPPPYQP</sequence>
<evidence type="ECO:0008006" key="9">
    <source>
        <dbReference type="Google" id="ProtNLM"/>
    </source>
</evidence>
<evidence type="ECO:0000313" key="7">
    <source>
        <dbReference type="EMBL" id="KAK7102331.1"/>
    </source>
</evidence>
<dbReference type="FunFam" id="2.60.40.150:FF:000013">
    <property type="entry name" value="copine-9 isoform X1"/>
    <property type="match status" value="1"/>
</dbReference>
<feature type="domain" description="C2" evidence="5">
    <location>
        <begin position="1"/>
        <end position="128"/>
    </location>
</feature>
<dbReference type="CDD" id="cd01459">
    <property type="entry name" value="vWA_copine_like"/>
    <property type="match status" value="1"/>
</dbReference>
<evidence type="ECO:0000256" key="1">
    <source>
        <dbReference type="ARBA" id="ARBA00009048"/>
    </source>
</evidence>
<dbReference type="PANTHER" id="PTHR10857">
    <property type="entry name" value="COPINE"/>
    <property type="match status" value="1"/>
</dbReference>
<dbReference type="Proteomes" id="UP001374579">
    <property type="component" value="Unassembled WGS sequence"/>
</dbReference>
<gene>
    <name evidence="7" type="ORF">V1264_020566</name>
</gene>
<evidence type="ECO:0000313" key="8">
    <source>
        <dbReference type="Proteomes" id="UP001374579"/>
    </source>
</evidence>
<keyword evidence="2" id="KW-0479">Metal-binding</keyword>
<dbReference type="InterPro" id="IPR036465">
    <property type="entry name" value="vWFA_dom_sf"/>
</dbReference>
<dbReference type="InterPro" id="IPR000008">
    <property type="entry name" value="C2_dom"/>
</dbReference>
<dbReference type="SMART" id="SM00239">
    <property type="entry name" value="C2"/>
    <property type="match status" value="2"/>
</dbReference>
<dbReference type="PROSITE" id="PS50234">
    <property type="entry name" value="VWFA"/>
    <property type="match status" value="1"/>
</dbReference>
<dbReference type="Pfam" id="PF00168">
    <property type="entry name" value="C2"/>
    <property type="match status" value="2"/>
</dbReference>
<dbReference type="SMART" id="SM00327">
    <property type="entry name" value="VWA"/>
    <property type="match status" value="1"/>
</dbReference>
<evidence type="ECO:0000256" key="2">
    <source>
        <dbReference type="ARBA" id="ARBA00022723"/>
    </source>
</evidence>
<protein>
    <recommendedName>
        <fullName evidence="9">Copine-8</fullName>
    </recommendedName>
</protein>
<organism evidence="7 8">
    <name type="scientific">Littorina saxatilis</name>
    <dbReference type="NCBI Taxonomy" id="31220"/>
    <lineage>
        <taxon>Eukaryota</taxon>
        <taxon>Metazoa</taxon>
        <taxon>Spiralia</taxon>
        <taxon>Lophotrochozoa</taxon>
        <taxon>Mollusca</taxon>
        <taxon>Gastropoda</taxon>
        <taxon>Caenogastropoda</taxon>
        <taxon>Littorinimorpha</taxon>
        <taxon>Littorinoidea</taxon>
        <taxon>Littorinidae</taxon>
        <taxon>Littorina</taxon>
    </lineage>
</organism>
<reference evidence="7 8" key="1">
    <citation type="submission" date="2024-02" db="EMBL/GenBank/DDBJ databases">
        <title>Chromosome-scale genome assembly of the rough periwinkle Littorina saxatilis.</title>
        <authorList>
            <person name="De Jode A."/>
            <person name="Faria R."/>
            <person name="Formenti G."/>
            <person name="Sims Y."/>
            <person name="Smith T.P."/>
            <person name="Tracey A."/>
            <person name="Wood J.M.D."/>
            <person name="Zagrodzka Z.B."/>
            <person name="Johannesson K."/>
            <person name="Butlin R.K."/>
            <person name="Leder E.H."/>
        </authorList>
    </citation>
    <scope>NUCLEOTIDE SEQUENCE [LARGE SCALE GENOMIC DNA]</scope>
    <source>
        <strain evidence="7">Snail1</strain>
        <tissue evidence="7">Muscle</tissue>
    </source>
</reference>
<dbReference type="PROSITE" id="PS50004">
    <property type="entry name" value="C2"/>
    <property type="match status" value="2"/>
</dbReference>
<dbReference type="PANTHER" id="PTHR10857:SF106">
    <property type="entry name" value="C2 DOMAIN-CONTAINING PROTEIN"/>
    <property type="match status" value="1"/>
</dbReference>
<dbReference type="SUPFAM" id="SSF53300">
    <property type="entry name" value="vWA-like"/>
    <property type="match status" value="1"/>
</dbReference>
<keyword evidence="4" id="KW-0106">Calcium</keyword>
<feature type="domain" description="C2" evidence="5">
    <location>
        <begin position="132"/>
        <end position="257"/>
    </location>
</feature>
<dbReference type="EMBL" id="JBAMIC010000010">
    <property type="protein sequence ID" value="KAK7102331.1"/>
    <property type="molecule type" value="Genomic_DNA"/>
</dbReference>
<dbReference type="CDD" id="cd04048">
    <property type="entry name" value="C2A_Copine"/>
    <property type="match status" value="1"/>
</dbReference>
<dbReference type="Pfam" id="PF07002">
    <property type="entry name" value="Copine"/>
    <property type="match status" value="1"/>
</dbReference>
<keyword evidence="8" id="KW-1185">Reference proteome</keyword>
<dbReference type="InterPro" id="IPR002035">
    <property type="entry name" value="VWF_A"/>
</dbReference>
<dbReference type="InterPro" id="IPR045052">
    <property type="entry name" value="Copine"/>
</dbReference>
<dbReference type="GO" id="GO:0071277">
    <property type="term" value="P:cellular response to calcium ion"/>
    <property type="evidence" value="ECO:0007669"/>
    <property type="project" value="TreeGrafter"/>
</dbReference>
<comment type="caution">
    <text evidence="7">The sequence shown here is derived from an EMBL/GenBank/DDBJ whole genome shotgun (WGS) entry which is preliminary data.</text>
</comment>
<evidence type="ECO:0000256" key="3">
    <source>
        <dbReference type="ARBA" id="ARBA00022737"/>
    </source>
</evidence>
<keyword evidence="3" id="KW-0677">Repeat</keyword>
<dbReference type="GO" id="GO:0005886">
    <property type="term" value="C:plasma membrane"/>
    <property type="evidence" value="ECO:0007669"/>
    <property type="project" value="TreeGrafter"/>
</dbReference>
<evidence type="ECO:0000259" key="6">
    <source>
        <dbReference type="PROSITE" id="PS50234"/>
    </source>
</evidence>
<dbReference type="InterPro" id="IPR037768">
    <property type="entry name" value="C2B_Copine"/>
</dbReference>
<feature type="domain" description="VWFA" evidence="6">
    <location>
        <begin position="300"/>
        <end position="504"/>
    </location>
</feature>
<dbReference type="Gene3D" id="2.60.40.150">
    <property type="entry name" value="C2 domain"/>
    <property type="match status" value="2"/>
</dbReference>
<proteinExistence type="inferred from homology"/>
<dbReference type="GO" id="GO:0046872">
    <property type="term" value="F:metal ion binding"/>
    <property type="evidence" value="ECO:0007669"/>
    <property type="project" value="UniProtKB-KW"/>
</dbReference>
<dbReference type="InterPro" id="IPR035892">
    <property type="entry name" value="C2_domain_sf"/>
</dbReference>
<dbReference type="CDD" id="cd04047">
    <property type="entry name" value="C2B_Copine"/>
    <property type="match status" value="1"/>
</dbReference>
<dbReference type="FunFam" id="2.60.40.150:FF:000099">
    <property type="entry name" value="Copine 3"/>
    <property type="match status" value="1"/>
</dbReference>
<accession>A0AAN9GBK8</accession>
<name>A0AAN9GBK8_9CAEN</name>
<dbReference type="AlphaFoldDB" id="A0AAN9GBK8"/>
<dbReference type="InterPro" id="IPR010734">
    <property type="entry name" value="Copine_C"/>
</dbReference>
<dbReference type="SUPFAM" id="SSF49562">
    <property type="entry name" value="C2 domain (Calcium/lipid-binding domain, CaLB)"/>
    <property type="match status" value="2"/>
</dbReference>